<dbReference type="EC" id="2.3.1.193" evidence="9"/>
<comment type="caution">
    <text evidence="11">The sequence shown here is derived from an EMBL/GenBank/DDBJ whole genome shotgun (WGS) entry which is preliminary data.</text>
</comment>
<dbReference type="AlphaFoldDB" id="A0A3N2E3F3"/>
<evidence type="ECO:0000256" key="3">
    <source>
        <dbReference type="ARBA" id="ARBA00022679"/>
    </source>
</evidence>
<dbReference type="EMBL" id="RKHR01000001">
    <property type="protein sequence ID" value="ROS06125.1"/>
    <property type="molecule type" value="Genomic_DNA"/>
</dbReference>
<dbReference type="PANTHER" id="PTHR10925:SF5">
    <property type="entry name" value="RNA CYTIDINE ACETYLTRANSFERASE"/>
    <property type="match status" value="1"/>
</dbReference>
<organism evidence="11 12">
    <name type="scientific">Sinobacterium caligoides</name>
    <dbReference type="NCBI Taxonomy" id="933926"/>
    <lineage>
        <taxon>Bacteria</taxon>
        <taxon>Pseudomonadati</taxon>
        <taxon>Pseudomonadota</taxon>
        <taxon>Gammaproteobacteria</taxon>
        <taxon>Cellvibrionales</taxon>
        <taxon>Spongiibacteraceae</taxon>
        <taxon>Sinobacterium</taxon>
    </lineage>
</organism>
<feature type="domain" description="N-acetyltransferase" evidence="10">
    <location>
        <begin position="407"/>
        <end position="553"/>
    </location>
</feature>
<evidence type="ECO:0000256" key="1">
    <source>
        <dbReference type="ARBA" id="ARBA00022490"/>
    </source>
</evidence>
<keyword evidence="3 9" id="KW-0808">Transferase</keyword>
<keyword evidence="4 9" id="KW-0819">tRNA processing</keyword>
<reference evidence="11 12" key="1">
    <citation type="submission" date="2018-11" db="EMBL/GenBank/DDBJ databases">
        <title>Genomic Encyclopedia of Type Strains, Phase IV (KMG-IV): sequencing the most valuable type-strain genomes for metagenomic binning, comparative biology and taxonomic classification.</title>
        <authorList>
            <person name="Goeker M."/>
        </authorList>
    </citation>
    <scope>NUCLEOTIDE SEQUENCE [LARGE SCALE GENOMIC DNA]</scope>
    <source>
        <strain evidence="11 12">DSM 100316</strain>
    </source>
</reference>
<dbReference type="HAMAP" id="MF_01886">
    <property type="entry name" value="tRNA_acetyltr_TmcA"/>
    <property type="match status" value="1"/>
</dbReference>
<keyword evidence="2 9" id="KW-0820">tRNA-binding</keyword>
<evidence type="ECO:0000256" key="6">
    <source>
        <dbReference type="ARBA" id="ARBA00022840"/>
    </source>
</evidence>
<name>A0A3N2E3F3_9GAMM</name>
<dbReference type="Pfam" id="PF13718">
    <property type="entry name" value="GNAT_acetyltr_2"/>
    <property type="match status" value="1"/>
</dbReference>
<dbReference type="GO" id="GO:0005737">
    <property type="term" value="C:cytoplasm"/>
    <property type="evidence" value="ECO:0007669"/>
    <property type="project" value="UniProtKB-SubCell"/>
</dbReference>
<feature type="binding site" evidence="9">
    <location>
        <begin position="477"/>
        <end position="479"/>
    </location>
    <ligand>
        <name>acetyl-CoA</name>
        <dbReference type="ChEBI" id="CHEBI:57288"/>
    </ligand>
</feature>
<dbReference type="InterPro" id="IPR013562">
    <property type="entry name" value="TmcA/NAT10_N"/>
</dbReference>
<feature type="binding site" evidence="9">
    <location>
        <position position="517"/>
    </location>
    <ligand>
        <name>acetyl-CoA</name>
        <dbReference type="ChEBI" id="CHEBI:57288"/>
    </ligand>
</feature>
<dbReference type="GO" id="GO:0002101">
    <property type="term" value="P:tRNA wobble cytosine modification"/>
    <property type="evidence" value="ECO:0007669"/>
    <property type="project" value="UniProtKB-UniRule"/>
</dbReference>
<dbReference type="InterPro" id="IPR027417">
    <property type="entry name" value="P-loop_NTPase"/>
</dbReference>
<dbReference type="SUPFAM" id="SSF52540">
    <property type="entry name" value="P-loop containing nucleoside triphosphate hydrolases"/>
    <property type="match status" value="1"/>
</dbReference>
<dbReference type="Proteomes" id="UP000275394">
    <property type="component" value="Unassembled WGS sequence"/>
</dbReference>
<keyword evidence="1 9" id="KW-0963">Cytoplasm</keyword>
<proteinExistence type="inferred from homology"/>
<protein>
    <recommendedName>
        <fullName evidence="9">tRNA(Met) cytidine acetyltransferase TmcA</fullName>
        <ecNumber evidence="9">2.3.1.193</ecNumber>
    </recommendedName>
</protein>
<dbReference type="Pfam" id="PF05127">
    <property type="entry name" value="NAT10_TcmA_helicase"/>
    <property type="match status" value="1"/>
</dbReference>
<dbReference type="PANTHER" id="PTHR10925">
    <property type="entry name" value="N-ACETYLTRANSFERASE 10"/>
    <property type="match status" value="1"/>
</dbReference>
<keyword evidence="5 9" id="KW-0547">Nucleotide-binding</keyword>
<evidence type="ECO:0000313" key="11">
    <source>
        <dbReference type="EMBL" id="ROS06125.1"/>
    </source>
</evidence>
<dbReference type="InterPro" id="IPR016181">
    <property type="entry name" value="Acyl_CoA_acyltransferase"/>
</dbReference>
<evidence type="ECO:0000256" key="7">
    <source>
        <dbReference type="ARBA" id="ARBA00022884"/>
    </source>
</evidence>
<dbReference type="Gene3D" id="1.20.120.890">
    <property type="entry name" value="tRNA(Met) cytidine acetyltransferase, tail domain"/>
    <property type="match status" value="1"/>
</dbReference>
<dbReference type="GO" id="GO:0051392">
    <property type="term" value="F:tRNA cytidine N4-acetyltransferase activity"/>
    <property type="evidence" value="ECO:0007669"/>
    <property type="project" value="UniProtKB-UniRule"/>
</dbReference>
<dbReference type="InterPro" id="IPR024914">
    <property type="entry name" value="tRNA_acetyltr_TmcA"/>
</dbReference>
<feature type="binding site" evidence="9">
    <location>
        <position position="170"/>
    </location>
    <ligand>
        <name>ATP</name>
        <dbReference type="ChEBI" id="CHEBI:30616"/>
    </ligand>
</feature>
<evidence type="ECO:0000256" key="9">
    <source>
        <dbReference type="HAMAP-Rule" id="MF_01886"/>
    </source>
</evidence>
<dbReference type="InterPro" id="IPR032672">
    <property type="entry name" value="TmcA/NAT10/Kre33"/>
</dbReference>
<comment type="catalytic activity">
    <reaction evidence="9">
        <text>cytidine(34) in elongator tRNA(Met) + acetyl-CoA + ATP + H2O = N(4)-acetylcytidine(34) in elongator tRNA(Met) + ADP + phosphate + CoA + H(+)</text>
        <dbReference type="Rhea" id="RHEA:43788"/>
        <dbReference type="Rhea" id="RHEA-COMP:10693"/>
        <dbReference type="Rhea" id="RHEA-COMP:10694"/>
        <dbReference type="ChEBI" id="CHEBI:15377"/>
        <dbReference type="ChEBI" id="CHEBI:15378"/>
        <dbReference type="ChEBI" id="CHEBI:30616"/>
        <dbReference type="ChEBI" id="CHEBI:43474"/>
        <dbReference type="ChEBI" id="CHEBI:57287"/>
        <dbReference type="ChEBI" id="CHEBI:57288"/>
        <dbReference type="ChEBI" id="CHEBI:74900"/>
        <dbReference type="ChEBI" id="CHEBI:82748"/>
        <dbReference type="ChEBI" id="CHEBI:456216"/>
        <dbReference type="EC" id="2.3.1.193"/>
    </reaction>
</comment>
<keyword evidence="8 9" id="KW-0012">Acyltransferase</keyword>
<keyword evidence="12" id="KW-1185">Reference proteome</keyword>
<dbReference type="Gene3D" id="3.40.50.11040">
    <property type="match status" value="1"/>
</dbReference>
<evidence type="ECO:0000256" key="2">
    <source>
        <dbReference type="ARBA" id="ARBA00022555"/>
    </source>
</evidence>
<comment type="similarity">
    <text evidence="9">Belongs to the TmcA family.</text>
</comment>
<comment type="subcellular location">
    <subcellularLocation>
        <location evidence="9">Cytoplasm</location>
    </subcellularLocation>
</comment>
<dbReference type="GO" id="GO:1904812">
    <property type="term" value="P:rRNA acetylation involved in maturation of SSU-rRNA"/>
    <property type="evidence" value="ECO:0007669"/>
    <property type="project" value="TreeGrafter"/>
</dbReference>
<accession>A0A3N2E3F3</accession>
<evidence type="ECO:0000256" key="4">
    <source>
        <dbReference type="ARBA" id="ARBA00022694"/>
    </source>
</evidence>
<dbReference type="GO" id="GO:0051391">
    <property type="term" value="P:tRNA acetylation"/>
    <property type="evidence" value="ECO:0007669"/>
    <property type="project" value="UniProtKB-UniRule"/>
</dbReference>
<sequence length="693" mass="76418">MFKDTVFHLNIYESATEVAAAIQKHLDSGTAARMLCCYQGGLAELYALSTIVLADYLYVGEDDYSFDDRCATIKVGGLLGREYERVIVDARSGVSARALGVCGGLVAKGGVLLLCLPSTERMSVLTEEVKRFAIIAGDFTQSLFERRLFELISNYIPLFRPAVINFEKDQSLVVKSIVSAASGRAKRPLVLTADRGRGKSYALGLAIVELLQLRPKLNIALTAMRRTALDAVYLAMALHHIDASRVRYLPVDVVVAESIAEVDVLFVDEAAAIPVPQLAYIAERYTRVIFSSTTHGYEGSGRGFTQRFFKVLDKLRPQWRRLTMTAPIRWAHGDPLEAFISDALLLGAEPHDREVIGLIDSSRLLFKELSAEQLTTDETLLTQFFGLLVGAHYQTTPDDLRMLLDSTAIRRFALFAGDSIVAVCLLAVEGGGSAAIDCEQVWQGRRRTRGQLAVQQLIASYRLYEAASLRSYRVMRIAVHYDYQGQGIGQQLLAAVENQARLNSVDFVSSVFGVNDELISFWQSAGYQSVKLGFKRDNASGEHSVIVLRCLTREGNVLLKEAREQFLRALPHWLTEPFRFLAPELVARLLYVGEAEQLDAYIVDSAKAYAQASNSYDNCSPALYSLALHAFVIGVDLPEVAVRILALKLMQRRSWNDVVSVLGCCGQKGAEAELKAAICLCLDAVATDNIGED</sequence>
<comment type="function">
    <text evidence="9">Catalyzes the formation of N(4)-acetylcytidine (ac(4)C) at the wobble position of tRNA(Met), by using acetyl-CoA as an acetyl donor and ATP (or GTP).</text>
</comment>
<gene>
    <name evidence="9" type="primary">tmcA</name>
    <name evidence="11" type="ORF">EDC56_0032</name>
</gene>
<dbReference type="Gene3D" id="3.40.50.300">
    <property type="entry name" value="P-loop containing nucleotide triphosphate hydrolases"/>
    <property type="match status" value="1"/>
</dbReference>
<dbReference type="CDD" id="cd04301">
    <property type="entry name" value="NAT_SF"/>
    <property type="match status" value="1"/>
</dbReference>
<dbReference type="InterPro" id="IPR038321">
    <property type="entry name" value="TmcA_C_sf"/>
</dbReference>
<keyword evidence="7 9" id="KW-0694">RNA-binding</keyword>
<dbReference type="GO" id="GO:0005524">
    <property type="term" value="F:ATP binding"/>
    <property type="evidence" value="ECO:0007669"/>
    <property type="project" value="UniProtKB-UniRule"/>
</dbReference>
<dbReference type="GO" id="GO:1990883">
    <property type="term" value="F:18S rRNA cytidine N-acetyltransferase activity"/>
    <property type="evidence" value="ECO:0007669"/>
    <property type="project" value="TreeGrafter"/>
</dbReference>
<dbReference type="PROSITE" id="PS51186">
    <property type="entry name" value="GNAT"/>
    <property type="match status" value="1"/>
</dbReference>
<dbReference type="SUPFAM" id="SSF55729">
    <property type="entry name" value="Acyl-CoA N-acyltransferases (Nat)"/>
    <property type="match status" value="1"/>
</dbReference>
<evidence type="ECO:0000256" key="5">
    <source>
        <dbReference type="ARBA" id="ARBA00022741"/>
    </source>
</evidence>
<evidence type="ECO:0000256" key="8">
    <source>
        <dbReference type="ARBA" id="ARBA00023315"/>
    </source>
</evidence>
<feature type="binding site" evidence="9">
    <location>
        <position position="329"/>
    </location>
    <ligand>
        <name>ATP</name>
        <dbReference type="ChEBI" id="CHEBI:30616"/>
    </ligand>
</feature>
<dbReference type="GO" id="GO:0000049">
    <property type="term" value="F:tRNA binding"/>
    <property type="evidence" value="ECO:0007669"/>
    <property type="project" value="UniProtKB-UniRule"/>
</dbReference>
<dbReference type="Gene3D" id="3.40.630.30">
    <property type="match status" value="1"/>
</dbReference>
<comment type="caution">
    <text evidence="9">Lacks conserved residue(s) required for the propagation of feature annotation.</text>
</comment>
<dbReference type="Pfam" id="PF08351">
    <property type="entry name" value="TmcA_N"/>
    <property type="match status" value="1"/>
</dbReference>
<evidence type="ECO:0000313" key="12">
    <source>
        <dbReference type="Proteomes" id="UP000275394"/>
    </source>
</evidence>
<dbReference type="InterPro" id="IPR000182">
    <property type="entry name" value="GNAT_dom"/>
</dbReference>
<keyword evidence="6 9" id="KW-0067">ATP-binding</keyword>
<evidence type="ECO:0000259" key="10">
    <source>
        <dbReference type="PROSITE" id="PS51186"/>
    </source>
</evidence>
<dbReference type="InterPro" id="IPR007807">
    <property type="entry name" value="TcmA/NAT10_helicase"/>
</dbReference>